<evidence type="ECO:0000313" key="1">
    <source>
        <dbReference type="EMBL" id="MPC87971.1"/>
    </source>
</evidence>
<proteinExistence type="predicted"/>
<dbReference type="EMBL" id="VSRR010076210">
    <property type="protein sequence ID" value="MPC87971.1"/>
    <property type="molecule type" value="Genomic_DNA"/>
</dbReference>
<dbReference type="Proteomes" id="UP000324222">
    <property type="component" value="Unassembled WGS sequence"/>
</dbReference>
<reference evidence="1 2" key="1">
    <citation type="submission" date="2019-05" db="EMBL/GenBank/DDBJ databases">
        <title>Another draft genome of Portunus trituberculatus and its Hox gene families provides insights of decapod evolution.</title>
        <authorList>
            <person name="Jeong J.-H."/>
            <person name="Song I."/>
            <person name="Kim S."/>
            <person name="Choi T."/>
            <person name="Kim D."/>
            <person name="Ryu S."/>
            <person name="Kim W."/>
        </authorList>
    </citation>
    <scope>NUCLEOTIDE SEQUENCE [LARGE SCALE GENOMIC DNA]</scope>
    <source>
        <tissue evidence="1">Muscle</tissue>
    </source>
</reference>
<dbReference type="AlphaFoldDB" id="A0A5B7IQZ9"/>
<organism evidence="1 2">
    <name type="scientific">Portunus trituberculatus</name>
    <name type="common">Swimming crab</name>
    <name type="synonym">Neptunus trituberculatus</name>
    <dbReference type="NCBI Taxonomy" id="210409"/>
    <lineage>
        <taxon>Eukaryota</taxon>
        <taxon>Metazoa</taxon>
        <taxon>Ecdysozoa</taxon>
        <taxon>Arthropoda</taxon>
        <taxon>Crustacea</taxon>
        <taxon>Multicrustacea</taxon>
        <taxon>Malacostraca</taxon>
        <taxon>Eumalacostraca</taxon>
        <taxon>Eucarida</taxon>
        <taxon>Decapoda</taxon>
        <taxon>Pleocyemata</taxon>
        <taxon>Brachyura</taxon>
        <taxon>Eubrachyura</taxon>
        <taxon>Portunoidea</taxon>
        <taxon>Portunidae</taxon>
        <taxon>Portuninae</taxon>
        <taxon>Portunus</taxon>
    </lineage>
</organism>
<protein>
    <submittedName>
        <fullName evidence="1">Uncharacterized protein</fullName>
    </submittedName>
</protein>
<keyword evidence="2" id="KW-1185">Reference proteome</keyword>
<sequence length="74" mass="7878">MTLPVNLVFSNFPDLPPELIMAPATATQRSKKQVTVAIMQPSTRGANPPCRSSRVRARTEAVVTVVAGSSSSRP</sequence>
<name>A0A5B7IQZ9_PORTR</name>
<comment type="caution">
    <text evidence="1">The sequence shown here is derived from an EMBL/GenBank/DDBJ whole genome shotgun (WGS) entry which is preliminary data.</text>
</comment>
<gene>
    <name evidence="1" type="ORF">E2C01_082858</name>
</gene>
<accession>A0A5B7IQZ9</accession>
<evidence type="ECO:0000313" key="2">
    <source>
        <dbReference type="Proteomes" id="UP000324222"/>
    </source>
</evidence>